<name>A0A2U9S7J7_9PROT</name>
<dbReference type="EMBL" id="CP029830">
    <property type="protein sequence ID" value="AWU95535.1"/>
    <property type="molecule type" value="Genomic_DNA"/>
</dbReference>
<dbReference type="SUPFAM" id="SSF46955">
    <property type="entry name" value="Putative DNA-binding domain"/>
    <property type="match status" value="1"/>
</dbReference>
<dbReference type="OrthoDB" id="9806994at2"/>
<reference evidence="1 2" key="1">
    <citation type="submission" date="2018-06" db="EMBL/GenBank/DDBJ databases">
        <title>Complete genome sequencing of Azospirillum sp. M2T2B2.</title>
        <authorList>
            <person name="Heo J."/>
            <person name="Kim S.-J."/>
            <person name="Kwon S.-W."/>
            <person name="Anandham R."/>
        </authorList>
    </citation>
    <scope>NUCLEOTIDE SEQUENCE [LARGE SCALE GENOMIC DNA]</scope>
    <source>
        <strain evidence="1 2">M2T2B2</strain>
        <plasmid evidence="1 2">unnamed1</plasmid>
    </source>
</reference>
<dbReference type="KEGG" id="azm:DM194_14595"/>
<keyword evidence="2" id="KW-1185">Reference proteome</keyword>
<gene>
    <name evidence="1" type="ORF">DM194_14595</name>
</gene>
<proteinExistence type="predicted"/>
<evidence type="ECO:0000313" key="2">
    <source>
        <dbReference type="Proteomes" id="UP000249605"/>
    </source>
</evidence>
<organism evidence="1 2">
    <name type="scientific">Azospirillum ramasamyi</name>
    <dbReference type="NCBI Taxonomy" id="682998"/>
    <lineage>
        <taxon>Bacteria</taxon>
        <taxon>Pseudomonadati</taxon>
        <taxon>Pseudomonadota</taxon>
        <taxon>Alphaproteobacteria</taxon>
        <taxon>Rhodospirillales</taxon>
        <taxon>Azospirillaceae</taxon>
        <taxon>Azospirillum</taxon>
    </lineage>
</organism>
<protein>
    <recommendedName>
        <fullName evidence="3">DNA-binding protein</fullName>
    </recommendedName>
</protein>
<accession>A0A2U9S7J7</accession>
<evidence type="ECO:0008006" key="3">
    <source>
        <dbReference type="Google" id="ProtNLM"/>
    </source>
</evidence>
<sequence length="67" mass="7395">MIPGAIPEEAVAALFGFTVKTLREKRRKGDGPPYIRLSRSTTIYLADDVRAYLTSRRVGISLGKQEG</sequence>
<evidence type="ECO:0000313" key="1">
    <source>
        <dbReference type="EMBL" id="AWU95535.1"/>
    </source>
</evidence>
<dbReference type="AlphaFoldDB" id="A0A2U9S7J7"/>
<dbReference type="Proteomes" id="UP000249605">
    <property type="component" value="Plasmid unnamed1"/>
</dbReference>
<keyword evidence="1" id="KW-0614">Plasmid</keyword>
<dbReference type="InterPro" id="IPR009061">
    <property type="entry name" value="DNA-bd_dom_put_sf"/>
</dbReference>
<geneLocation type="plasmid" evidence="1 2">
    <name>unnamed1</name>
</geneLocation>